<organism evidence="1">
    <name type="scientific">uncultured Desulfobacterium sp</name>
    <dbReference type="NCBI Taxonomy" id="201089"/>
    <lineage>
        <taxon>Bacteria</taxon>
        <taxon>Pseudomonadati</taxon>
        <taxon>Thermodesulfobacteriota</taxon>
        <taxon>Desulfobacteria</taxon>
        <taxon>Desulfobacterales</taxon>
        <taxon>Desulfobacteriaceae</taxon>
        <taxon>Desulfobacterium</taxon>
        <taxon>environmental samples</taxon>
    </lineage>
</organism>
<gene>
    <name evidence="1" type="ORF">N47_G36860</name>
</gene>
<dbReference type="EMBL" id="FR695868">
    <property type="protein sequence ID" value="CBX28362.1"/>
    <property type="molecule type" value="Genomic_DNA"/>
</dbReference>
<reference evidence="1" key="1">
    <citation type="journal article" date="2011" name="Environ. Microbiol.">
        <title>Genomic insights into the metabolic potential of the polycyclic aromatic hydrocarbon degrading sulfate-reducing Deltaproteobacterium N47.</title>
        <authorList>
            <person name="Bergmann F."/>
            <person name="Selesi D."/>
            <person name="Weinmaier T."/>
            <person name="Tischler P."/>
            <person name="Rattei T."/>
            <person name="Meckenstock R.U."/>
        </authorList>
    </citation>
    <scope>NUCLEOTIDE SEQUENCE</scope>
</reference>
<accession>E1YCR8</accession>
<dbReference type="AlphaFoldDB" id="E1YCR8"/>
<sequence>MYSFNIRNLNKTKEAPILELKYHYKLKIVMKEQIQYPSIKN</sequence>
<evidence type="ECO:0000313" key="1">
    <source>
        <dbReference type="EMBL" id="CBX28362.1"/>
    </source>
</evidence>
<protein>
    <submittedName>
        <fullName evidence="1">Uncharacterized protein</fullName>
    </submittedName>
</protein>
<proteinExistence type="predicted"/>
<name>E1YCR8_9BACT</name>